<gene>
    <name evidence="1" type="ORF">JCM17844_17180</name>
</gene>
<reference evidence="1 2" key="1">
    <citation type="submission" date="2019-09" db="EMBL/GenBank/DDBJ databases">
        <title>NBRP : Genome information of microbial organism related human and environment.</title>
        <authorList>
            <person name="Hattori M."/>
            <person name="Oshima K."/>
            <person name="Inaba H."/>
            <person name="Suda W."/>
            <person name="Sakamoto M."/>
            <person name="Iino T."/>
            <person name="Kitahara M."/>
            <person name="Oshida Y."/>
            <person name="Iida T."/>
            <person name="Kudo T."/>
            <person name="Itoh T."/>
            <person name="Ohkuma M."/>
        </authorList>
    </citation>
    <scope>NUCLEOTIDE SEQUENCE [LARGE SCALE GENOMIC DNA]</scope>
    <source>
        <strain evidence="1 2">Hi-2</strain>
    </source>
</reference>
<dbReference type="Proteomes" id="UP000322084">
    <property type="component" value="Unassembled WGS sequence"/>
</dbReference>
<dbReference type="AlphaFoldDB" id="A0A5A7MQ61"/>
<evidence type="ECO:0008006" key="3">
    <source>
        <dbReference type="Google" id="ProtNLM"/>
    </source>
</evidence>
<sequence>MFLVDDHDDDERRVVLDVAQTLARDLSVEVRQTLAFELRRANSLPFGLADLIARDIEEISSPFLMQTTVFSDEELAVLARELSESAKIAIVRRSRVPDVVALAIAQTGGERSVTFLIRNPGAELGSACDPLMQRFETNKAMMDQLSKRGDLPLEIVERLINHVSDACRVVLVERYELDPALAGSLNESVKNIALLHWMEDASRGALNEYIRQLESRGAVNARFLADLTRRGGMRFFESVMSYKTGIEISAIEAVVRSDSKTHLIKLLKKAGFKEGAAGRLLAALDEGRHVTIPSDTD</sequence>
<name>A0A5A7MQ61_9PROT</name>
<dbReference type="InterPro" id="IPR019285">
    <property type="entry name" value="DUF2336"/>
</dbReference>
<organism evidence="1 2">
    <name type="scientific">Iodidimonas gelatinilytica</name>
    <dbReference type="NCBI Taxonomy" id="1236966"/>
    <lineage>
        <taxon>Bacteria</taxon>
        <taxon>Pseudomonadati</taxon>
        <taxon>Pseudomonadota</taxon>
        <taxon>Alphaproteobacteria</taxon>
        <taxon>Iodidimonadales</taxon>
        <taxon>Iodidimonadaceae</taxon>
        <taxon>Iodidimonas</taxon>
    </lineage>
</organism>
<accession>A0A5A7MQ61</accession>
<proteinExistence type="predicted"/>
<comment type="caution">
    <text evidence="1">The sequence shown here is derived from an EMBL/GenBank/DDBJ whole genome shotgun (WGS) entry which is preliminary data.</text>
</comment>
<dbReference type="EMBL" id="BKCL01000004">
    <property type="protein sequence ID" value="GEQ98081.1"/>
    <property type="molecule type" value="Genomic_DNA"/>
</dbReference>
<evidence type="ECO:0000313" key="1">
    <source>
        <dbReference type="EMBL" id="GEQ98081.1"/>
    </source>
</evidence>
<dbReference type="Pfam" id="PF10098">
    <property type="entry name" value="DUF2336"/>
    <property type="match status" value="1"/>
</dbReference>
<evidence type="ECO:0000313" key="2">
    <source>
        <dbReference type="Proteomes" id="UP000322084"/>
    </source>
</evidence>
<protein>
    <recommendedName>
        <fullName evidence="3">DUF2336 domain-containing protein</fullName>
    </recommendedName>
</protein>